<protein>
    <submittedName>
        <fullName evidence="3">Peroxidase</fullName>
    </submittedName>
</protein>
<name>A0A1I8ARP9_9BILA</name>
<dbReference type="GO" id="GO:0003677">
    <property type="term" value="F:DNA binding"/>
    <property type="evidence" value="ECO:0007669"/>
    <property type="project" value="UniProtKB-KW"/>
</dbReference>
<evidence type="ECO:0000256" key="1">
    <source>
        <dbReference type="ARBA" id="ARBA00023125"/>
    </source>
</evidence>
<dbReference type="WBParaSite" id="L893_g8771.t1">
    <property type="protein sequence ID" value="L893_g8771.t1"/>
    <property type="gene ID" value="L893_g8771"/>
</dbReference>
<dbReference type="AlphaFoldDB" id="A0A1I8ARP9"/>
<dbReference type="GO" id="GO:0070876">
    <property type="term" value="C:SOSS complex"/>
    <property type="evidence" value="ECO:0007669"/>
    <property type="project" value="TreeGrafter"/>
</dbReference>
<dbReference type="SUPFAM" id="SSF50249">
    <property type="entry name" value="Nucleic acid-binding proteins"/>
    <property type="match status" value="1"/>
</dbReference>
<dbReference type="GO" id="GO:0000724">
    <property type="term" value="P:double-strand break repair via homologous recombination"/>
    <property type="evidence" value="ECO:0007669"/>
    <property type="project" value="TreeGrafter"/>
</dbReference>
<dbReference type="GO" id="GO:0010212">
    <property type="term" value="P:response to ionizing radiation"/>
    <property type="evidence" value="ECO:0007669"/>
    <property type="project" value="TreeGrafter"/>
</dbReference>
<evidence type="ECO:0000313" key="3">
    <source>
        <dbReference type="WBParaSite" id="L893_g8771.t1"/>
    </source>
</evidence>
<dbReference type="GO" id="GO:0044818">
    <property type="term" value="P:mitotic G2/M transition checkpoint"/>
    <property type="evidence" value="ECO:0007669"/>
    <property type="project" value="TreeGrafter"/>
</dbReference>
<dbReference type="PANTHER" id="PTHR13356:SF0">
    <property type="entry name" value="SOSS COMPLEX SUBUNIT B HOMOLOG"/>
    <property type="match status" value="1"/>
</dbReference>
<organism evidence="2 3">
    <name type="scientific">Steinernema glaseri</name>
    <dbReference type="NCBI Taxonomy" id="37863"/>
    <lineage>
        <taxon>Eukaryota</taxon>
        <taxon>Metazoa</taxon>
        <taxon>Ecdysozoa</taxon>
        <taxon>Nematoda</taxon>
        <taxon>Chromadorea</taxon>
        <taxon>Rhabditida</taxon>
        <taxon>Tylenchina</taxon>
        <taxon>Panagrolaimomorpha</taxon>
        <taxon>Strongyloidoidea</taxon>
        <taxon>Steinernematidae</taxon>
        <taxon>Steinernema</taxon>
    </lineage>
</organism>
<keyword evidence="2" id="KW-1185">Reference proteome</keyword>
<reference evidence="3" key="1">
    <citation type="submission" date="2016-11" db="UniProtKB">
        <authorList>
            <consortium name="WormBaseParasite"/>
        </authorList>
    </citation>
    <scope>IDENTIFICATION</scope>
</reference>
<sequence length="131" mass="14632">MKNLTVVFIVAKDLNSEGTDAHSTEAVNGVRRFLVADSTAKILLNVVNEYPDIKPMDILKVTSAYTMVYKDKLTLCCGKNATIMKTGEFMMPIGMKNMSEERRTEGTLEDEFSRSILLNGSCKWRTLVPCS</sequence>
<keyword evidence="1" id="KW-0238">DNA-binding</keyword>
<accession>A0A1I8ARP9</accession>
<dbReference type="Proteomes" id="UP000095287">
    <property type="component" value="Unplaced"/>
</dbReference>
<dbReference type="Gene3D" id="2.40.50.140">
    <property type="entry name" value="Nucleic acid-binding proteins"/>
    <property type="match status" value="1"/>
</dbReference>
<proteinExistence type="predicted"/>
<dbReference type="PANTHER" id="PTHR13356">
    <property type="entry name" value="OB FOLD NUCLEIC ACID BINDING PROTEIN-RELATED"/>
    <property type="match status" value="1"/>
</dbReference>
<dbReference type="InterPro" id="IPR051231">
    <property type="entry name" value="SOSS-B"/>
</dbReference>
<dbReference type="InterPro" id="IPR012340">
    <property type="entry name" value="NA-bd_OB-fold"/>
</dbReference>
<evidence type="ECO:0000313" key="2">
    <source>
        <dbReference type="Proteomes" id="UP000095287"/>
    </source>
</evidence>